<dbReference type="EMBL" id="BDIP01008200">
    <property type="protein sequence ID" value="GIQ91711.1"/>
    <property type="molecule type" value="Genomic_DNA"/>
</dbReference>
<accession>A0A9K3DA46</accession>
<gene>
    <name evidence="1" type="ORF">KIPB_015084</name>
</gene>
<protein>
    <submittedName>
        <fullName evidence="1">Uncharacterized protein</fullName>
    </submittedName>
</protein>
<proteinExistence type="predicted"/>
<name>A0A9K3DA46_9EUKA</name>
<comment type="caution">
    <text evidence="1">The sequence shown here is derived from an EMBL/GenBank/DDBJ whole genome shotgun (WGS) entry which is preliminary data.</text>
</comment>
<reference evidence="1 2" key="1">
    <citation type="journal article" date="2018" name="PLoS ONE">
        <title>The draft genome of Kipferlia bialata reveals reductive genome evolution in fornicate parasites.</title>
        <authorList>
            <person name="Tanifuji G."/>
            <person name="Takabayashi S."/>
            <person name="Kume K."/>
            <person name="Takagi M."/>
            <person name="Nakayama T."/>
            <person name="Kamikawa R."/>
            <person name="Inagaki Y."/>
            <person name="Hashimoto T."/>
        </authorList>
    </citation>
    <scope>NUCLEOTIDE SEQUENCE [LARGE SCALE GENOMIC DNA]</scope>
    <source>
        <strain evidence="1">NY0173</strain>
    </source>
</reference>
<organism evidence="1 2">
    <name type="scientific">Kipferlia bialata</name>
    <dbReference type="NCBI Taxonomy" id="797122"/>
    <lineage>
        <taxon>Eukaryota</taxon>
        <taxon>Metamonada</taxon>
        <taxon>Carpediemonas-like organisms</taxon>
        <taxon>Kipferlia</taxon>
    </lineage>
</organism>
<keyword evidence="2" id="KW-1185">Reference proteome</keyword>
<sequence>MYLTHQETKRSRFPLLTPDMALLSGPALYEALHGTAPVLETEDFLDYENTPLMERNLSHAEASPEGIVETDICVIVY</sequence>
<evidence type="ECO:0000313" key="2">
    <source>
        <dbReference type="Proteomes" id="UP000265618"/>
    </source>
</evidence>
<dbReference type="Proteomes" id="UP000265618">
    <property type="component" value="Unassembled WGS sequence"/>
</dbReference>
<dbReference type="AlphaFoldDB" id="A0A9K3DA46"/>
<evidence type="ECO:0000313" key="1">
    <source>
        <dbReference type="EMBL" id="GIQ91711.1"/>
    </source>
</evidence>